<dbReference type="InterPro" id="IPR019734">
    <property type="entry name" value="TPR_rpt"/>
</dbReference>
<comment type="caution">
    <text evidence="3">The sequence shown here is derived from an EMBL/GenBank/DDBJ whole genome shotgun (WGS) entry which is preliminary data.</text>
</comment>
<sequence>MNEQHHQTYINLIESLLKCRNSEEVSAILNSNQAIVDSDLVRIMLEVTENLKAQGNIDASNYLTNIAVHLLIVIGNKLLDQKNLSKARELYEQSLNIANKIDTNSSKLLQVDILNALGSSHNPPHDWNLDKAIEVCEKSLGIAKDIGYRHGEGVALICIGKAYSWYPGQKRNFPEAIKCYEQAKAIFQETNNLQGVLDALWPLQDSYYYISNYGSAIKSNNEILDIARRFNIRTLEASALFQLGINYQALDQLAEAKKCYEESLNIANELDIEVGGQIKVGSLQGMGSYHKRKRELAKALESYKQSFDVTEKILDIAKNKNDRQLQERTLQGQANALQPLAEIYLSQGNLALAWEYNERSLKIKQELQDQIGTGNSIGFRGSIYLVQGKYTEALSYFEQSLTIMEEVKNASGKASTLTDIGVAYLGLNQIEKAENRLRLGIELWESVRGKLGEHDDFQVSIFEQQARTYHLLQAALIDQEKPLAALEIAERGRARALVELLSRGLQGQLAEREITSSTLQQIQQIAKEQNATLIEYSILWSRTLLIWVIKPTGEIAFRQVDLQSLLQQANTSVEELVSIARNSIGVRGMRFVSSDLDDGDRKVLQDDNKPLQLLYEILIQPIADLLPKDANERVIFIPQNSLFLVPFPALQDASGKYLIQQCTILTAPSIQVLELTRQHQQRVQKVKLQDVLVVGNPTMPSLKTGKLSSLYGAEKEARDIAPLLNTEALVGDKATKVKVTLRMPTAQIIHLATHGLLDDAEELKVPGAIALAPSGTDDGWLTATEIMNLEMLKAELVVLSACNTGQGRLTGDGVIGLSRSFISRGVPSVIASLWSVPDAPTASFMVEFYQNLQRGLDKAQALRQAMLTMMSKYPDPVNWAAFTLIGEADSAIKPSE</sequence>
<dbReference type="SMART" id="SM00028">
    <property type="entry name" value="TPR"/>
    <property type="match status" value="7"/>
</dbReference>
<proteinExistence type="predicted"/>
<evidence type="ECO:0000256" key="1">
    <source>
        <dbReference type="PROSITE-ProRule" id="PRU00339"/>
    </source>
</evidence>
<evidence type="ECO:0000259" key="2">
    <source>
        <dbReference type="Pfam" id="PF12770"/>
    </source>
</evidence>
<feature type="domain" description="CHAT" evidence="2">
    <location>
        <begin position="609"/>
        <end position="887"/>
    </location>
</feature>
<protein>
    <submittedName>
        <fullName evidence="3">CHAT domain-containing protein</fullName>
    </submittedName>
</protein>
<dbReference type="Proteomes" id="UP000729701">
    <property type="component" value="Unassembled WGS sequence"/>
</dbReference>
<dbReference type="EMBL" id="JAHHGZ010000029">
    <property type="protein sequence ID" value="MBW4670305.1"/>
    <property type="molecule type" value="Genomic_DNA"/>
</dbReference>
<feature type="repeat" description="TPR" evidence="1">
    <location>
        <begin position="374"/>
        <end position="407"/>
    </location>
</feature>
<accession>A0A951UWZ7</accession>
<dbReference type="PANTHER" id="PTHR10098:SF108">
    <property type="entry name" value="TETRATRICOPEPTIDE REPEAT PROTEIN 28"/>
    <property type="match status" value="1"/>
</dbReference>
<dbReference type="InterPro" id="IPR011990">
    <property type="entry name" value="TPR-like_helical_dom_sf"/>
</dbReference>
<dbReference type="SUPFAM" id="SSF48452">
    <property type="entry name" value="TPR-like"/>
    <property type="match status" value="2"/>
</dbReference>
<keyword evidence="1" id="KW-0802">TPR repeat</keyword>
<reference evidence="3" key="1">
    <citation type="submission" date="2021-05" db="EMBL/GenBank/DDBJ databases">
        <authorList>
            <person name="Pietrasiak N."/>
            <person name="Ward R."/>
            <person name="Stajich J.E."/>
            <person name="Kurbessoian T."/>
        </authorList>
    </citation>
    <scope>NUCLEOTIDE SEQUENCE</scope>
    <source>
        <strain evidence="3">GSE-NOS-MK-12-04C</strain>
    </source>
</reference>
<evidence type="ECO:0000313" key="4">
    <source>
        <dbReference type="Proteomes" id="UP000729701"/>
    </source>
</evidence>
<reference evidence="3" key="2">
    <citation type="journal article" date="2022" name="Microbiol. Resour. Announc.">
        <title>Metagenome Sequencing to Explore Phylogenomics of Terrestrial Cyanobacteria.</title>
        <authorList>
            <person name="Ward R.D."/>
            <person name="Stajich J.E."/>
            <person name="Johansen J.R."/>
            <person name="Huntemann M."/>
            <person name="Clum A."/>
            <person name="Foster B."/>
            <person name="Foster B."/>
            <person name="Roux S."/>
            <person name="Palaniappan K."/>
            <person name="Varghese N."/>
            <person name="Mukherjee S."/>
            <person name="Reddy T.B.K."/>
            <person name="Daum C."/>
            <person name="Copeland A."/>
            <person name="Chen I.A."/>
            <person name="Ivanova N.N."/>
            <person name="Kyrpides N.C."/>
            <person name="Shapiro N."/>
            <person name="Eloe-Fadrosh E.A."/>
            <person name="Pietrasiak N."/>
        </authorList>
    </citation>
    <scope>NUCLEOTIDE SEQUENCE</scope>
    <source>
        <strain evidence="3">GSE-NOS-MK-12-04C</strain>
    </source>
</reference>
<organism evidence="3 4">
    <name type="scientific">Cyanomargarita calcarea GSE-NOS-MK-12-04C</name>
    <dbReference type="NCBI Taxonomy" id="2839659"/>
    <lineage>
        <taxon>Bacteria</taxon>
        <taxon>Bacillati</taxon>
        <taxon>Cyanobacteriota</taxon>
        <taxon>Cyanophyceae</taxon>
        <taxon>Nostocales</taxon>
        <taxon>Cyanomargaritaceae</taxon>
        <taxon>Cyanomargarita</taxon>
    </lineage>
</organism>
<dbReference type="Pfam" id="PF13181">
    <property type="entry name" value="TPR_8"/>
    <property type="match status" value="1"/>
</dbReference>
<dbReference type="InterPro" id="IPR024983">
    <property type="entry name" value="CHAT_dom"/>
</dbReference>
<dbReference type="Gene3D" id="1.25.40.10">
    <property type="entry name" value="Tetratricopeptide repeat domain"/>
    <property type="match status" value="2"/>
</dbReference>
<dbReference type="Pfam" id="PF13424">
    <property type="entry name" value="TPR_12"/>
    <property type="match status" value="1"/>
</dbReference>
<dbReference type="AlphaFoldDB" id="A0A951UWZ7"/>
<evidence type="ECO:0000313" key="3">
    <source>
        <dbReference type="EMBL" id="MBW4670305.1"/>
    </source>
</evidence>
<dbReference type="PROSITE" id="PS50005">
    <property type="entry name" value="TPR"/>
    <property type="match status" value="2"/>
</dbReference>
<dbReference type="Pfam" id="PF12770">
    <property type="entry name" value="CHAT"/>
    <property type="match status" value="1"/>
</dbReference>
<name>A0A951UWZ7_9CYAN</name>
<feature type="repeat" description="TPR" evidence="1">
    <location>
        <begin position="237"/>
        <end position="270"/>
    </location>
</feature>
<dbReference type="PANTHER" id="PTHR10098">
    <property type="entry name" value="RAPSYN-RELATED"/>
    <property type="match status" value="1"/>
</dbReference>
<gene>
    <name evidence="3" type="ORF">KME60_23545</name>
</gene>